<proteinExistence type="predicted"/>
<dbReference type="AlphaFoldDB" id="A0A0F9FWT9"/>
<evidence type="ECO:0000313" key="1">
    <source>
        <dbReference type="EMBL" id="KKL82721.1"/>
    </source>
</evidence>
<reference evidence="1" key="1">
    <citation type="journal article" date="2015" name="Nature">
        <title>Complex archaea that bridge the gap between prokaryotes and eukaryotes.</title>
        <authorList>
            <person name="Spang A."/>
            <person name="Saw J.H."/>
            <person name="Jorgensen S.L."/>
            <person name="Zaremba-Niedzwiedzka K."/>
            <person name="Martijn J."/>
            <person name="Lind A.E."/>
            <person name="van Eijk R."/>
            <person name="Schleper C."/>
            <person name="Guy L."/>
            <person name="Ettema T.J."/>
        </authorList>
    </citation>
    <scope>NUCLEOTIDE SEQUENCE</scope>
</reference>
<name>A0A0F9FWT9_9ZZZZ</name>
<comment type="caution">
    <text evidence="1">The sequence shown here is derived from an EMBL/GenBank/DDBJ whole genome shotgun (WGS) entry which is preliminary data.</text>
</comment>
<protein>
    <submittedName>
        <fullName evidence="1">Uncharacterized protein</fullName>
    </submittedName>
</protein>
<dbReference type="EMBL" id="LAZR01022193">
    <property type="protein sequence ID" value="KKL82721.1"/>
    <property type="molecule type" value="Genomic_DNA"/>
</dbReference>
<gene>
    <name evidence="1" type="ORF">LCGC14_1981940</name>
</gene>
<organism evidence="1">
    <name type="scientific">marine sediment metagenome</name>
    <dbReference type="NCBI Taxonomy" id="412755"/>
    <lineage>
        <taxon>unclassified sequences</taxon>
        <taxon>metagenomes</taxon>
        <taxon>ecological metagenomes</taxon>
    </lineage>
</organism>
<sequence length="72" mass="8273">MGIKSYEAAVALPQKNTYDVKTIKRGGRLVYVPMFREIIAQNIEDDDIMCFIEDGKRMSIGYDKDGAYKYEV</sequence>
<accession>A0A0F9FWT9</accession>